<evidence type="ECO:0000313" key="2">
    <source>
        <dbReference type="EMBL" id="GAA4287405.1"/>
    </source>
</evidence>
<dbReference type="InterPro" id="IPR037523">
    <property type="entry name" value="VOC_core"/>
</dbReference>
<dbReference type="Pfam" id="PF00903">
    <property type="entry name" value="Glyoxalase"/>
    <property type="match status" value="1"/>
</dbReference>
<dbReference type="EMBL" id="BAABBA010000007">
    <property type="protein sequence ID" value="GAA4287405.1"/>
    <property type="molecule type" value="Genomic_DNA"/>
</dbReference>
<dbReference type="InterPro" id="IPR029068">
    <property type="entry name" value="Glyas_Bleomycin-R_OHBP_Dase"/>
</dbReference>
<protein>
    <submittedName>
        <fullName evidence="2">Glyoxalase/bleomycin resistance/dioxygenase family protein</fullName>
    </submittedName>
</protein>
<keyword evidence="3" id="KW-1185">Reference proteome</keyword>
<accession>A0ABP8ETW4</accession>
<dbReference type="SUPFAM" id="SSF54593">
    <property type="entry name" value="Glyoxalase/Bleomycin resistance protein/Dihydroxybiphenyl dioxygenase"/>
    <property type="match status" value="1"/>
</dbReference>
<sequence>MYTHAFSGFSVDDTERARNFYTRVLGLEVTDGGMQGIITLHLPGGAEVIVYPKGAAHTPASFTVLNLVVPDIDAGVAELSRRGVTFERYEGTEMETDATGVFRRGGPPIAWFSDPAGNVFSLIQDDAGTTAG</sequence>
<comment type="caution">
    <text evidence="2">The sequence shown here is derived from an EMBL/GenBank/DDBJ whole genome shotgun (WGS) entry which is preliminary data.</text>
</comment>
<reference evidence="3" key="1">
    <citation type="journal article" date="2019" name="Int. J. Syst. Evol. Microbiol.">
        <title>The Global Catalogue of Microorganisms (GCM) 10K type strain sequencing project: providing services to taxonomists for standard genome sequencing and annotation.</title>
        <authorList>
            <consortium name="The Broad Institute Genomics Platform"/>
            <consortium name="The Broad Institute Genome Sequencing Center for Infectious Disease"/>
            <person name="Wu L."/>
            <person name="Ma J."/>
        </authorList>
    </citation>
    <scope>NUCLEOTIDE SEQUENCE [LARGE SCALE GENOMIC DNA]</scope>
    <source>
        <strain evidence="3">JCM 17459</strain>
    </source>
</reference>
<evidence type="ECO:0000313" key="3">
    <source>
        <dbReference type="Proteomes" id="UP001499841"/>
    </source>
</evidence>
<organism evidence="2 3">
    <name type="scientific">Georgenia daeguensis</name>
    <dbReference type="NCBI Taxonomy" id="908355"/>
    <lineage>
        <taxon>Bacteria</taxon>
        <taxon>Bacillati</taxon>
        <taxon>Actinomycetota</taxon>
        <taxon>Actinomycetes</taxon>
        <taxon>Micrococcales</taxon>
        <taxon>Bogoriellaceae</taxon>
        <taxon>Georgenia</taxon>
    </lineage>
</organism>
<dbReference type="Proteomes" id="UP001499841">
    <property type="component" value="Unassembled WGS sequence"/>
</dbReference>
<dbReference type="RefSeq" id="WP_345040025.1">
    <property type="nucleotide sequence ID" value="NZ_BAABBA010000007.1"/>
</dbReference>
<dbReference type="Gene3D" id="3.10.180.10">
    <property type="entry name" value="2,3-Dihydroxybiphenyl 1,2-Dioxygenase, domain 1"/>
    <property type="match status" value="1"/>
</dbReference>
<name>A0ABP8ETW4_9MICO</name>
<evidence type="ECO:0000259" key="1">
    <source>
        <dbReference type="PROSITE" id="PS51819"/>
    </source>
</evidence>
<dbReference type="InterPro" id="IPR004360">
    <property type="entry name" value="Glyas_Fos-R_dOase_dom"/>
</dbReference>
<feature type="domain" description="VOC" evidence="1">
    <location>
        <begin position="1"/>
        <end position="125"/>
    </location>
</feature>
<gene>
    <name evidence="2" type="ORF">GCM10022262_17640</name>
</gene>
<dbReference type="PROSITE" id="PS51819">
    <property type="entry name" value="VOC"/>
    <property type="match status" value="1"/>
</dbReference>
<proteinExistence type="predicted"/>